<dbReference type="OMA" id="DCSLCRR"/>
<keyword evidence="7" id="KW-1185">Reference proteome</keyword>
<dbReference type="AlphaFoldDB" id="L1ITJ2"/>
<name>L1ITJ2_GUITC</name>
<dbReference type="RefSeq" id="XP_005826533.1">
    <property type="nucleotide sequence ID" value="XM_005826476.1"/>
</dbReference>
<dbReference type="PaxDb" id="55529-EKX39553"/>
<reference evidence="7" key="2">
    <citation type="submission" date="2012-11" db="EMBL/GenBank/DDBJ databases">
        <authorList>
            <person name="Kuo A."/>
            <person name="Curtis B.A."/>
            <person name="Tanifuji G."/>
            <person name="Burki F."/>
            <person name="Gruber A."/>
            <person name="Irimia M."/>
            <person name="Maruyama S."/>
            <person name="Arias M.C."/>
            <person name="Ball S.G."/>
            <person name="Gile G.H."/>
            <person name="Hirakawa Y."/>
            <person name="Hopkins J.F."/>
            <person name="Rensing S.A."/>
            <person name="Schmutz J."/>
            <person name="Symeonidi A."/>
            <person name="Elias M."/>
            <person name="Eveleigh R.J."/>
            <person name="Herman E.K."/>
            <person name="Klute M.J."/>
            <person name="Nakayama T."/>
            <person name="Obornik M."/>
            <person name="Reyes-Prieto A."/>
            <person name="Armbrust E.V."/>
            <person name="Aves S.J."/>
            <person name="Beiko R.G."/>
            <person name="Coutinho P."/>
            <person name="Dacks J.B."/>
            <person name="Durnford D.G."/>
            <person name="Fast N.M."/>
            <person name="Green B.R."/>
            <person name="Grisdale C."/>
            <person name="Hempe F."/>
            <person name="Henrissat B."/>
            <person name="Hoppner M.P."/>
            <person name="Ishida K.-I."/>
            <person name="Kim E."/>
            <person name="Koreny L."/>
            <person name="Kroth P.G."/>
            <person name="Liu Y."/>
            <person name="Malik S.-B."/>
            <person name="Maier U.G."/>
            <person name="McRose D."/>
            <person name="Mock T."/>
            <person name="Neilson J.A."/>
            <person name="Onodera N.T."/>
            <person name="Poole A.M."/>
            <person name="Pritham E.J."/>
            <person name="Richards T.A."/>
            <person name="Rocap G."/>
            <person name="Roy S.W."/>
            <person name="Sarai C."/>
            <person name="Schaack S."/>
            <person name="Shirato S."/>
            <person name="Slamovits C.H."/>
            <person name="Spencer D.F."/>
            <person name="Suzuki S."/>
            <person name="Worden A.Z."/>
            <person name="Zauner S."/>
            <person name="Barry K."/>
            <person name="Bell C."/>
            <person name="Bharti A.K."/>
            <person name="Crow J.A."/>
            <person name="Grimwood J."/>
            <person name="Kramer R."/>
            <person name="Lindquist E."/>
            <person name="Lucas S."/>
            <person name="Salamov A."/>
            <person name="McFadden G.I."/>
            <person name="Lane C.E."/>
            <person name="Keeling P.J."/>
            <person name="Gray M.W."/>
            <person name="Grigoriev I.V."/>
            <person name="Archibald J.M."/>
        </authorList>
    </citation>
    <scope>NUCLEOTIDE SEQUENCE</scope>
    <source>
        <strain evidence="7">CCMP2712</strain>
    </source>
</reference>
<dbReference type="SUPFAM" id="SSF51316">
    <property type="entry name" value="Mss4-like"/>
    <property type="match status" value="1"/>
</dbReference>
<evidence type="ECO:0000313" key="6">
    <source>
        <dbReference type="EnsemblProtists" id="EKX39553"/>
    </source>
</evidence>
<dbReference type="GO" id="GO:0046872">
    <property type="term" value="F:metal ion binding"/>
    <property type="evidence" value="ECO:0007669"/>
    <property type="project" value="UniProtKB-KW"/>
</dbReference>
<evidence type="ECO:0000256" key="1">
    <source>
        <dbReference type="ARBA" id="ARBA00005495"/>
    </source>
</evidence>
<dbReference type="InterPro" id="IPR011057">
    <property type="entry name" value="Mss4-like_sf"/>
</dbReference>
<dbReference type="GeneID" id="17296330"/>
<gene>
    <name evidence="5" type="ORF">GUITHDRAFT_76235</name>
</gene>
<dbReference type="PANTHER" id="PTHR28620">
    <property type="entry name" value="CENTROMERE PROTEIN V"/>
    <property type="match status" value="1"/>
</dbReference>
<evidence type="ECO:0000313" key="7">
    <source>
        <dbReference type="Proteomes" id="UP000011087"/>
    </source>
</evidence>
<dbReference type="Pfam" id="PF04828">
    <property type="entry name" value="GFA"/>
    <property type="match status" value="1"/>
</dbReference>
<dbReference type="InterPro" id="IPR052355">
    <property type="entry name" value="CENP-V-like"/>
</dbReference>
<evidence type="ECO:0000313" key="5">
    <source>
        <dbReference type="EMBL" id="EKX39553.1"/>
    </source>
</evidence>
<accession>L1ITJ2</accession>
<reference evidence="5 7" key="1">
    <citation type="journal article" date="2012" name="Nature">
        <title>Algal genomes reveal evolutionary mosaicism and the fate of nucleomorphs.</title>
        <authorList>
            <consortium name="DOE Joint Genome Institute"/>
            <person name="Curtis B.A."/>
            <person name="Tanifuji G."/>
            <person name="Burki F."/>
            <person name="Gruber A."/>
            <person name="Irimia M."/>
            <person name="Maruyama S."/>
            <person name="Arias M.C."/>
            <person name="Ball S.G."/>
            <person name="Gile G.H."/>
            <person name="Hirakawa Y."/>
            <person name="Hopkins J.F."/>
            <person name="Kuo A."/>
            <person name="Rensing S.A."/>
            <person name="Schmutz J."/>
            <person name="Symeonidi A."/>
            <person name="Elias M."/>
            <person name="Eveleigh R.J."/>
            <person name="Herman E.K."/>
            <person name="Klute M.J."/>
            <person name="Nakayama T."/>
            <person name="Obornik M."/>
            <person name="Reyes-Prieto A."/>
            <person name="Armbrust E.V."/>
            <person name="Aves S.J."/>
            <person name="Beiko R.G."/>
            <person name="Coutinho P."/>
            <person name="Dacks J.B."/>
            <person name="Durnford D.G."/>
            <person name="Fast N.M."/>
            <person name="Green B.R."/>
            <person name="Grisdale C.J."/>
            <person name="Hempel F."/>
            <person name="Henrissat B."/>
            <person name="Hoppner M.P."/>
            <person name="Ishida K."/>
            <person name="Kim E."/>
            <person name="Koreny L."/>
            <person name="Kroth P.G."/>
            <person name="Liu Y."/>
            <person name="Malik S.B."/>
            <person name="Maier U.G."/>
            <person name="McRose D."/>
            <person name="Mock T."/>
            <person name="Neilson J.A."/>
            <person name="Onodera N.T."/>
            <person name="Poole A.M."/>
            <person name="Pritham E.J."/>
            <person name="Richards T.A."/>
            <person name="Rocap G."/>
            <person name="Roy S.W."/>
            <person name="Sarai C."/>
            <person name="Schaack S."/>
            <person name="Shirato S."/>
            <person name="Slamovits C.H."/>
            <person name="Spencer D.F."/>
            <person name="Suzuki S."/>
            <person name="Worden A.Z."/>
            <person name="Zauner S."/>
            <person name="Barry K."/>
            <person name="Bell C."/>
            <person name="Bharti A.K."/>
            <person name="Crow J.A."/>
            <person name="Grimwood J."/>
            <person name="Kramer R."/>
            <person name="Lindquist E."/>
            <person name="Lucas S."/>
            <person name="Salamov A."/>
            <person name="McFadden G.I."/>
            <person name="Lane C.E."/>
            <person name="Keeling P.J."/>
            <person name="Gray M.W."/>
            <person name="Grigoriev I.V."/>
            <person name="Archibald J.M."/>
        </authorList>
    </citation>
    <scope>NUCLEOTIDE SEQUENCE</scope>
    <source>
        <strain evidence="5 7">CCMP2712</strain>
    </source>
</reference>
<protein>
    <recommendedName>
        <fullName evidence="4">CENP-V/GFA domain-containing protein</fullName>
    </recommendedName>
</protein>
<dbReference type="PROSITE" id="PS51891">
    <property type="entry name" value="CENP_V_GFA"/>
    <property type="match status" value="1"/>
</dbReference>
<sequence>MILEGGCHCGSVRSSKRKKKVICYDCNCSICYMRRNTHFVVPLSKFRIVQGEEKLTTYRYNTRVARHTFCSICGISSFYYPRSNPDGVAVTLWCLDKRIAEDEDFDVEIRYFDGLNWEQNIDKSGISEMSKE</sequence>
<dbReference type="HOGENOM" id="CLU_055491_7_3_1"/>
<keyword evidence="3" id="KW-0862">Zinc</keyword>
<proteinExistence type="inferred from homology"/>
<dbReference type="EMBL" id="JH993038">
    <property type="protein sequence ID" value="EKX39553.1"/>
    <property type="molecule type" value="Genomic_DNA"/>
</dbReference>
<evidence type="ECO:0000259" key="4">
    <source>
        <dbReference type="PROSITE" id="PS51891"/>
    </source>
</evidence>
<feature type="domain" description="CENP-V/GFA" evidence="4">
    <location>
        <begin position="3"/>
        <end position="118"/>
    </location>
</feature>
<dbReference type="eggNOG" id="KOG4192">
    <property type="taxonomic scope" value="Eukaryota"/>
</dbReference>
<evidence type="ECO:0000256" key="3">
    <source>
        <dbReference type="ARBA" id="ARBA00022833"/>
    </source>
</evidence>
<dbReference type="InterPro" id="IPR006913">
    <property type="entry name" value="CENP-V/GFA"/>
</dbReference>
<organism evidence="5">
    <name type="scientific">Guillardia theta (strain CCMP2712)</name>
    <name type="common">Cryptophyte</name>
    <dbReference type="NCBI Taxonomy" id="905079"/>
    <lineage>
        <taxon>Eukaryota</taxon>
        <taxon>Cryptophyceae</taxon>
        <taxon>Pyrenomonadales</taxon>
        <taxon>Geminigeraceae</taxon>
        <taxon>Guillardia</taxon>
    </lineage>
</organism>
<dbReference type="Proteomes" id="UP000011087">
    <property type="component" value="Unassembled WGS sequence"/>
</dbReference>
<dbReference type="GO" id="GO:0016846">
    <property type="term" value="F:carbon-sulfur lyase activity"/>
    <property type="evidence" value="ECO:0007669"/>
    <property type="project" value="InterPro"/>
</dbReference>
<evidence type="ECO:0000256" key="2">
    <source>
        <dbReference type="ARBA" id="ARBA00022723"/>
    </source>
</evidence>
<reference evidence="6" key="3">
    <citation type="submission" date="2015-06" db="UniProtKB">
        <authorList>
            <consortium name="EnsemblProtists"/>
        </authorList>
    </citation>
    <scope>IDENTIFICATION</scope>
</reference>
<comment type="similarity">
    <text evidence="1">Belongs to the Gfa family.</text>
</comment>
<keyword evidence="2" id="KW-0479">Metal-binding</keyword>
<dbReference type="EnsemblProtists" id="EKX39553">
    <property type="protein sequence ID" value="EKX39553"/>
    <property type="gene ID" value="GUITHDRAFT_76235"/>
</dbReference>
<dbReference type="PANTHER" id="PTHR28620:SF1">
    <property type="entry name" value="CENP-V_GFA DOMAIN-CONTAINING PROTEIN"/>
    <property type="match status" value="1"/>
</dbReference>
<dbReference type="Gene3D" id="2.170.150.70">
    <property type="match status" value="1"/>
</dbReference>
<dbReference type="KEGG" id="gtt:GUITHDRAFT_76235"/>
<dbReference type="OrthoDB" id="2993351at2759"/>